<accession>S1RTM8</accession>
<evidence type="ECO:0000259" key="8">
    <source>
        <dbReference type="PROSITE" id="PS50811"/>
    </source>
</evidence>
<feature type="compositionally biased region" description="Basic and acidic residues" evidence="7">
    <location>
        <begin position="493"/>
        <end position="504"/>
    </location>
</feature>
<dbReference type="SUPFAM" id="SSF118290">
    <property type="entry name" value="WRKY DNA-binding domain"/>
    <property type="match status" value="1"/>
</dbReference>
<feature type="compositionally biased region" description="Polar residues" evidence="7">
    <location>
        <begin position="13"/>
        <end position="26"/>
    </location>
</feature>
<dbReference type="Gramene" id="EOY20308">
    <property type="protein sequence ID" value="EOY20308"/>
    <property type="gene ID" value="TCM_046204"/>
</dbReference>
<dbReference type="InterPro" id="IPR036576">
    <property type="entry name" value="WRKY_dom_sf"/>
</dbReference>
<dbReference type="GO" id="GO:0000976">
    <property type="term" value="F:transcription cis-regulatory region binding"/>
    <property type="evidence" value="ECO:0000318"/>
    <property type="project" value="GO_Central"/>
</dbReference>
<dbReference type="FunFam" id="2.20.25.80:FF:000007">
    <property type="entry name" value="WRKY transcription factor 22"/>
    <property type="match status" value="1"/>
</dbReference>
<comment type="similarity">
    <text evidence="6">Belongs to the WRKY group II-e family.</text>
</comment>
<dbReference type="GO" id="GO:0003700">
    <property type="term" value="F:DNA-binding transcription factor activity"/>
    <property type="evidence" value="ECO:0000318"/>
    <property type="project" value="GO_Central"/>
</dbReference>
<dbReference type="STRING" id="3641.S1RTM8"/>
<dbReference type="AlphaFoldDB" id="S1RTM8"/>
<evidence type="ECO:0000313" key="9">
    <source>
        <dbReference type="EMBL" id="EOY20308.1"/>
    </source>
</evidence>
<feature type="region of interest" description="Disordered" evidence="7">
    <location>
        <begin position="1"/>
        <end position="62"/>
    </location>
</feature>
<dbReference type="eggNOG" id="ENOG502QW38">
    <property type="taxonomic scope" value="Eukaryota"/>
</dbReference>
<evidence type="ECO:0000256" key="4">
    <source>
        <dbReference type="ARBA" id="ARBA00023163"/>
    </source>
</evidence>
<protein>
    <submittedName>
        <fullName evidence="9">WRKY DNA-binding protein 27, putative</fullName>
    </submittedName>
</protein>
<dbReference type="GO" id="GO:0005634">
    <property type="term" value="C:nucleus"/>
    <property type="evidence" value="ECO:0000318"/>
    <property type="project" value="GO_Central"/>
</dbReference>
<keyword evidence="2" id="KW-0805">Transcription regulation</keyword>
<gene>
    <name evidence="9" type="ORF">TCM_046204</name>
</gene>
<name>S1RTM8_THECC</name>
<dbReference type="SMART" id="SM00774">
    <property type="entry name" value="WRKY"/>
    <property type="match status" value="1"/>
</dbReference>
<proteinExistence type="inferred from homology"/>
<evidence type="ECO:0000256" key="6">
    <source>
        <dbReference type="ARBA" id="ARBA00060761"/>
    </source>
</evidence>
<feature type="compositionally biased region" description="Polar residues" evidence="7">
    <location>
        <begin position="399"/>
        <end position="415"/>
    </location>
</feature>
<dbReference type="Gene3D" id="2.20.25.80">
    <property type="entry name" value="WRKY domain"/>
    <property type="match status" value="1"/>
</dbReference>
<dbReference type="PANTHER" id="PTHR32096">
    <property type="entry name" value="WRKY TRANSCRIPTION FACTOR 30-RELATED-RELATED"/>
    <property type="match status" value="1"/>
</dbReference>
<keyword evidence="4" id="KW-0804">Transcription</keyword>
<dbReference type="InParanoid" id="S1RTM8"/>
<dbReference type="PROSITE" id="PS50811">
    <property type="entry name" value="WRKY"/>
    <property type="match status" value="1"/>
</dbReference>
<evidence type="ECO:0000256" key="1">
    <source>
        <dbReference type="ARBA" id="ARBA00004123"/>
    </source>
</evidence>
<keyword evidence="5" id="KW-0539">Nucleus</keyword>
<evidence type="ECO:0000313" key="10">
    <source>
        <dbReference type="Proteomes" id="UP000026915"/>
    </source>
</evidence>
<evidence type="ECO:0000256" key="5">
    <source>
        <dbReference type="ARBA" id="ARBA00023242"/>
    </source>
</evidence>
<dbReference type="OMA" id="FMRPRAM"/>
<reference evidence="9 10" key="1">
    <citation type="journal article" date="2013" name="Genome Biol.">
        <title>The genome sequence of the most widely cultivated cacao type and its use to identify candidate genes regulating pod color.</title>
        <authorList>
            <person name="Motamayor J.C."/>
            <person name="Mockaitis K."/>
            <person name="Schmutz J."/>
            <person name="Haiminen N."/>
            <person name="Iii D.L."/>
            <person name="Cornejo O."/>
            <person name="Findley S.D."/>
            <person name="Zheng P."/>
            <person name="Utro F."/>
            <person name="Royaert S."/>
            <person name="Saski C."/>
            <person name="Jenkins J."/>
            <person name="Podicheti R."/>
            <person name="Zhao M."/>
            <person name="Scheffler B.E."/>
            <person name="Stack J.C."/>
            <person name="Feltus F.A."/>
            <person name="Mustiga G.M."/>
            <person name="Amores F."/>
            <person name="Phillips W."/>
            <person name="Marelli J.P."/>
            <person name="May G.D."/>
            <person name="Shapiro H."/>
            <person name="Ma J."/>
            <person name="Bustamante C.D."/>
            <person name="Schnell R.J."/>
            <person name="Main D."/>
            <person name="Gilbert D."/>
            <person name="Parida L."/>
            <person name="Kuhn D.N."/>
        </authorList>
    </citation>
    <scope>NUCLEOTIDE SEQUENCE [LARGE SCALE GENOMIC DNA]</scope>
    <source>
        <strain evidence="10">cv. Matina 1-6</strain>
    </source>
</reference>
<keyword evidence="10" id="KW-1185">Reference proteome</keyword>
<sequence length="545" mass="59634">MTPEPLFAVKPSVKSQRFHSSNSLWKQRTPDHHPPRKMMNDGPTKSRRQVPRGVYSHGNDSPTAREVHHFSDEDACSVPNNCFCIEFPYRREDPKRKRRVKIGFLKVSRLIGVLEMAEDWDLYAVVRSCSSAANTTATASNNFTNENGSSCREDPLACLASLKFEEEDDLFSFPNLSQLRKSGSLQDSYKPFLPYADPTTTSTNQGIDPSSSSSVPGGSSGQHHQHQRLKQQQEQPTTTSIGISPPLTPTSAPIFAFGQSGNQQPPQHVQEQPQPQQQNPLHRQHQLQQRVQQQEGQRPAAILPLRNMNSQAPRSRKRKNQQKRTVCHVAVDNLSSDPWAWRKYGQKPIKGSPYPRNYYRCSSSKGCAARKQVERSNFDPNIFIVTYTGDHTHPRPTHRNSLAGSTRNKLSTIQKAASKDSAPEALPSASCSSPRSATSLSPTTPLSAPEDAAAPQHNTDGINGGEEESVDMTLETALDGESDEDDDPLIPNDHVDEDLFKGLEELVGGADAGSTSSGLGTSPAFGDDFPSWGSGNSTAAAGGGC</sequence>
<dbReference type="HOGENOM" id="CLU_029232_0_2_1"/>
<feature type="region of interest" description="Disordered" evidence="7">
    <location>
        <begin position="190"/>
        <end position="325"/>
    </location>
</feature>
<keyword evidence="3 9" id="KW-0238">DNA-binding</keyword>
<dbReference type="Pfam" id="PF03106">
    <property type="entry name" value="WRKY"/>
    <property type="match status" value="1"/>
</dbReference>
<feature type="region of interest" description="Disordered" evidence="7">
    <location>
        <begin position="389"/>
        <end position="545"/>
    </location>
</feature>
<feature type="compositionally biased region" description="Low complexity" evidence="7">
    <location>
        <begin position="261"/>
        <end position="299"/>
    </location>
</feature>
<feature type="compositionally biased region" description="Basic residues" evidence="7">
    <location>
        <begin position="314"/>
        <end position="325"/>
    </location>
</feature>
<dbReference type="InterPro" id="IPR003657">
    <property type="entry name" value="WRKY_dom"/>
</dbReference>
<evidence type="ECO:0000256" key="2">
    <source>
        <dbReference type="ARBA" id="ARBA00023015"/>
    </source>
</evidence>
<feature type="compositionally biased region" description="Polar residues" evidence="7">
    <location>
        <begin position="198"/>
        <end position="208"/>
    </location>
</feature>
<dbReference type="EMBL" id="KE133020">
    <property type="protein sequence ID" value="EOY20308.1"/>
    <property type="molecule type" value="Genomic_DNA"/>
</dbReference>
<dbReference type="Proteomes" id="UP000026915">
    <property type="component" value="Unassembled WGS sequence"/>
</dbReference>
<comment type="subcellular location">
    <subcellularLocation>
        <location evidence="1">Nucleus</location>
    </subcellularLocation>
</comment>
<dbReference type="InterPro" id="IPR044810">
    <property type="entry name" value="WRKY_plant"/>
</dbReference>
<evidence type="ECO:0000256" key="7">
    <source>
        <dbReference type="SAM" id="MobiDB-lite"/>
    </source>
</evidence>
<dbReference type="PANTHER" id="PTHR32096:SF80">
    <property type="entry name" value="WRKY TRANSCRIPTION FACTOR 27-RELATED"/>
    <property type="match status" value="1"/>
</dbReference>
<organism evidence="9 10">
    <name type="scientific">Theobroma cacao</name>
    <name type="common">Cacao</name>
    <name type="synonym">Cocoa</name>
    <dbReference type="NCBI Taxonomy" id="3641"/>
    <lineage>
        <taxon>Eukaryota</taxon>
        <taxon>Viridiplantae</taxon>
        <taxon>Streptophyta</taxon>
        <taxon>Embryophyta</taxon>
        <taxon>Tracheophyta</taxon>
        <taxon>Spermatophyta</taxon>
        <taxon>Magnoliopsida</taxon>
        <taxon>eudicotyledons</taxon>
        <taxon>Gunneridae</taxon>
        <taxon>Pentapetalae</taxon>
        <taxon>rosids</taxon>
        <taxon>malvids</taxon>
        <taxon>Malvales</taxon>
        <taxon>Malvaceae</taxon>
        <taxon>Byttnerioideae</taxon>
        <taxon>Theobroma</taxon>
    </lineage>
</organism>
<feature type="domain" description="WRKY" evidence="8">
    <location>
        <begin position="330"/>
        <end position="396"/>
    </location>
</feature>
<evidence type="ECO:0000256" key="3">
    <source>
        <dbReference type="ARBA" id="ARBA00023125"/>
    </source>
</evidence>
<feature type="compositionally biased region" description="Low complexity" evidence="7">
    <location>
        <begin position="425"/>
        <end position="449"/>
    </location>
</feature>
<feature type="compositionally biased region" description="Low complexity" evidence="7">
    <location>
        <begin position="531"/>
        <end position="545"/>
    </location>
</feature>
<feature type="compositionally biased region" description="Acidic residues" evidence="7">
    <location>
        <begin position="478"/>
        <end position="488"/>
    </location>
</feature>